<reference evidence="2" key="1">
    <citation type="submission" date="2020-03" db="EMBL/GenBank/DDBJ databases">
        <authorList>
            <person name="Weist P."/>
        </authorList>
    </citation>
    <scope>NUCLEOTIDE SEQUENCE</scope>
</reference>
<sequence length="119" mass="12645">MSRCVQDNVKGLFGSPAASTEHASAGSRSTTRPVLKTKPLGPRRAVSQGFAADRKTPDLCHAGGEWVSCSLLLDDLGSECEGVYVPRSCLLKSSSPLSSNRVKNREEAEKGPVARKSSE</sequence>
<organism evidence="2 3">
    <name type="scientific">Pleuronectes platessa</name>
    <name type="common">European plaice</name>
    <dbReference type="NCBI Taxonomy" id="8262"/>
    <lineage>
        <taxon>Eukaryota</taxon>
        <taxon>Metazoa</taxon>
        <taxon>Chordata</taxon>
        <taxon>Craniata</taxon>
        <taxon>Vertebrata</taxon>
        <taxon>Euteleostomi</taxon>
        <taxon>Actinopterygii</taxon>
        <taxon>Neopterygii</taxon>
        <taxon>Teleostei</taxon>
        <taxon>Neoteleostei</taxon>
        <taxon>Acanthomorphata</taxon>
        <taxon>Carangaria</taxon>
        <taxon>Pleuronectiformes</taxon>
        <taxon>Pleuronectoidei</taxon>
        <taxon>Pleuronectidae</taxon>
        <taxon>Pleuronectes</taxon>
    </lineage>
</organism>
<protein>
    <submittedName>
        <fullName evidence="2">Uncharacterized protein</fullName>
    </submittedName>
</protein>
<gene>
    <name evidence="2" type="ORF">PLEPLA_LOCUS12942</name>
</gene>
<dbReference type="Proteomes" id="UP001153269">
    <property type="component" value="Unassembled WGS sequence"/>
</dbReference>
<name>A0A9N7YFU1_PLEPL</name>
<evidence type="ECO:0000313" key="3">
    <source>
        <dbReference type="Proteomes" id="UP001153269"/>
    </source>
</evidence>
<proteinExistence type="predicted"/>
<feature type="compositionally biased region" description="Basic and acidic residues" evidence="1">
    <location>
        <begin position="103"/>
        <end position="119"/>
    </location>
</feature>
<evidence type="ECO:0000313" key="2">
    <source>
        <dbReference type="EMBL" id="CAB1425012.1"/>
    </source>
</evidence>
<feature type="compositionally biased region" description="Polar residues" evidence="1">
    <location>
        <begin position="17"/>
        <end position="32"/>
    </location>
</feature>
<dbReference type="EMBL" id="CADEAL010000775">
    <property type="protein sequence ID" value="CAB1425012.1"/>
    <property type="molecule type" value="Genomic_DNA"/>
</dbReference>
<feature type="region of interest" description="Disordered" evidence="1">
    <location>
        <begin position="11"/>
        <end position="55"/>
    </location>
</feature>
<evidence type="ECO:0000256" key="1">
    <source>
        <dbReference type="SAM" id="MobiDB-lite"/>
    </source>
</evidence>
<feature type="region of interest" description="Disordered" evidence="1">
    <location>
        <begin position="93"/>
        <end position="119"/>
    </location>
</feature>
<dbReference type="AlphaFoldDB" id="A0A9N7YFU1"/>
<keyword evidence="3" id="KW-1185">Reference proteome</keyword>
<comment type="caution">
    <text evidence="2">The sequence shown here is derived from an EMBL/GenBank/DDBJ whole genome shotgun (WGS) entry which is preliminary data.</text>
</comment>
<accession>A0A9N7YFU1</accession>